<gene>
    <name evidence="1" type="ORF">Pcinc_025824</name>
</gene>
<sequence length="119" mass="13436">MVNVTALPFNPFWDERVLADGTKHYSGTDYKTVSTIGNILNFSINVVPTSSWAEFSDSLTKRCDSDTSPFYKFPARCVSAQSLFGVKTSQRPQTNLHEHHHEEGTEGHLWQASEEVLFL</sequence>
<evidence type="ECO:0000313" key="1">
    <source>
        <dbReference type="EMBL" id="KAK3868786.1"/>
    </source>
</evidence>
<proteinExistence type="predicted"/>
<dbReference type="AlphaFoldDB" id="A0AAE1F809"/>
<comment type="caution">
    <text evidence="1">The sequence shown here is derived from an EMBL/GenBank/DDBJ whole genome shotgun (WGS) entry which is preliminary data.</text>
</comment>
<keyword evidence="2" id="KW-1185">Reference proteome</keyword>
<name>A0AAE1F809_PETCI</name>
<evidence type="ECO:0000313" key="2">
    <source>
        <dbReference type="Proteomes" id="UP001286313"/>
    </source>
</evidence>
<dbReference type="EMBL" id="JAWQEG010002943">
    <property type="protein sequence ID" value="KAK3868786.1"/>
    <property type="molecule type" value="Genomic_DNA"/>
</dbReference>
<dbReference type="Proteomes" id="UP001286313">
    <property type="component" value="Unassembled WGS sequence"/>
</dbReference>
<protein>
    <submittedName>
        <fullName evidence="1">Uncharacterized protein</fullName>
    </submittedName>
</protein>
<reference evidence="1" key="1">
    <citation type="submission" date="2023-10" db="EMBL/GenBank/DDBJ databases">
        <title>Genome assemblies of two species of porcelain crab, Petrolisthes cinctipes and Petrolisthes manimaculis (Anomura: Porcellanidae).</title>
        <authorList>
            <person name="Angst P."/>
        </authorList>
    </citation>
    <scope>NUCLEOTIDE SEQUENCE</scope>
    <source>
        <strain evidence="1">PB745_01</strain>
        <tissue evidence="1">Gill</tissue>
    </source>
</reference>
<organism evidence="1 2">
    <name type="scientific">Petrolisthes cinctipes</name>
    <name type="common">Flat porcelain crab</name>
    <dbReference type="NCBI Taxonomy" id="88211"/>
    <lineage>
        <taxon>Eukaryota</taxon>
        <taxon>Metazoa</taxon>
        <taxon>Ecdysozoa</taxon>
        <taxon>Arthropoda</taxon>
        <taxon>Crustacea</taxon>
        <taxon>Multicrustacea</taxon>
        <taxon>Malacostraca</taxon>
        <taxon>Eumalacostraca</taxon>
        <taxon>Eucarida</taxon>
        <taxon>Decapoda</taxon>
        <taxon>Pleocyemata</taxon>
        <taxon>Anomura</taxon>
        <taxon>Galatheoidea</taxon>
        <taxon>Porcellanidae</taxon>
        <taxon>Petrolisthes</taxon>
    </lineage>
</organism>
<accession>A0AAE1F809</accession>